<gene>
    <name evidence="1" type="ORF">PR048_011486</name>
</gene>
<proteinExistence type="predicted"/>
<dbReference type="InterPro" id="IPR036397">
    <property type="entry name" value="RNaseH_sf"/>
</dbReference>
<evidence type="ECO:0000313" key="2">
    <source>
        <dbReference type="Proteomes" id="UP001159363"/>
    </source>
</evidence>
<reference evidence="1 2" key="1">
    <citation type="submission" date="2023-02" db="EMBL/GenBank/DDBJ databases">
        <title>LHISI_Scaffold_Assembly.</title>
        <authorList>
            <person name="Stuart O.P."/>
            <person name="Cleave R."/>
            <person name="Magrath M.J.L."/>
            <person name="Mikheyev A.S."/>
        </authorList>
    </citation>
    <scope>NUCLEOTIDE SEQUENCE [LARGE SCALE GENOMIC DNA]</scope>
    <source>
        <strain evidence="1">Daus_M_001</strain>
        <tissue evidence="1">Leg muscle</tissue>
    </source>
</reference>
<protein>
    <submittedName>
        <fullName evidence="1">Uncharacterized protein</fullName>
    </submittedName>
</protein>
<name>A0ABQ9HLQ9_9NEOP</name>
<dbReference type="Proteomes" id="UP001159363">
    <property type="component" value="Chromosome X"/>
</dbReference>
<comment type="caution">
    <text evidence="1">The sequence shown here is derived from an EMBL/GenBank/DDBJ whole genome shotgun (WGS) entry which is preliminary data.</text>
</comment>
<dbReference type="PANTHER" id="PTHR46585:SF1">
    <property type="entry name" value="CHROMO DOMAIN-CONTAINING PROTEIN"/>
    <property type="match status" value="1"/>
</dbReference>
<sequence>MIDWFSKFVWAMTNKSKCCQKVARAMSCILHYKGAPQICQIELGCEFYNLEFTSLMKKHNSYKWLNISPGLVSVYNHTLHHMICMNTIDVKANALLHMVVKSAKIIDRCKHNVKIGNYVRISQKKNIFDKGYSQPWLNTLMGNPYEVIFILKKYNPLRFTLLTSINKKNTVVRRLFICMVVRMIRELRWYPWWMAKETNRGRQHPRWEQTPVPPTIQWKKQDSGRKQNVGHNLKTKWLMRLKNQMAD</sequence>
<dbReference type="EMBL" id="JARBHB010000004">
    <property type="protein sequence ID" value="KAJ8885289.1"/>
    <property type="molecule type" value="Genomic_DNA"/>
</dbReference>
<dbReference type="InterPro" id="IPR012337">
    <property type="entry name" value="RNaseH-like_sf"/>
</dbReference>
<accession>A0ABQ9HLQ9</accession>
<evidence type="ECO:0000313" key="1">
    <source>
        <dbReference type="EMBL" id="KAJ8885289.1"/>
    </source>
</evidence>
<dbReference type="SUPFAM" id="SSF53098">
    <property type="entry name" value="Ribonuclease H-like"/>
    <property type="match status" value="1"/>
</dbReference>
<keyword evidence="2" id="KW-1185">Reference proteome</keyword>
<dbReference type="PANTHER" id="PTHR46585">
    <property type="entry name" value="INTEGRASE CORE DOMAIN CONTAINING PROTEIN"/>
    <property type="match status" value="1"/>
</dbReference>
<dbReference type="Gene3D" id="3.30.420.10">
    <property type="entry name" value="Ribonuclease H-like superfamily/Ribonuclease H"/>
    <property type="match status" value="1"/>
</dbReference>
<organism evidence="1 2">
    <name type="scientific">Dryococelus australis</name>
    <dbReference type="NCBI Taxonomy" id="614101"/>
    <lineage>
        <taxon>Eukaryota</taxon>
        <taxon>Metazoa</taxon>
        <taxon>Ecdysozoa</taxon>
        <taxon>Arthropoda</taxon>
        <taxon>Hexapoda</taxon>
        <taxon>Insecta</taxon>
        <taxon>Pterygota</taxon>
        <taxon>Neoptera</taxon>
        <taxon>Polyneoptera</taxon>
        <taxon>Phasmatodea</taxon>
        <taxon>Verophasmatodea</taxon>
        <taxon>Anareolatae</taxon>
        <taxon>Phasmatidae</taxon>
        <taxon>Eurycanthinae</taxon>
        <taxon>Dryococelus</taxon>
    </lineage>
</organism>